<dbReference type="AlphaFoldDB" id="R6I8W3"/>
<dbReference type="HOGENOM" id="CLU_065769_1_0_9"/>
<dbReference type="eggNOG" id="COG1442">
    <property type="taxonomic scope" value="Bacteria"/>
</dbReference>
<dbReference type="RefSeq" id="WP_021718569.1">
    <property type="nucleotide sequence ID" value="NZ_CAUERG010000002.1"/>
</dbReference>
<proteinExistence type="predicted"/>
<comment type="caution">
    <text evidence="2">The sequence shown here is derived from an EMBL/GenBank/DDBJ whole genome shotgun (WGS) entry which is preliminary data.</text>
</comment>
<reference evidence="2" key="1">
    <citation type="submission" date="2012-11" db="EMBL/GenBank/DDBJ databases">
        <title>Dependencies among metagenomic species, viruses, plasmids and units of genetic variation.</title>
        <authorList>
            <person name="Nielsen H.B."/>
            <person name="Almeida M."/>
            <person name="Juncker A.S."/>
            <person name="Rasmussen S."/>
            <person name="Li J."/>
            <person name="Sunagawa S."/>
            <person name="Plichta D."/>
            <person name="Gautier L."/>
            <person name="Le Chatelier E."/>
            <person name="Peletier E."/>
            <person name="Bonde I."/>
            <person name="Nielsen T."/>
            <person name="Manichanh C."/>
            <person name="Arumugam M."/>
            <person name="Batto J."/>
            <person name="Santos M.B.Q.D."/>
            <person name="Blom N."/>
            <person name="Borruel N."/>
            <person name="Burgdorf K.S."/>
            <person name="Boumezbeur F."/>
            <person name="Casellas F."/>
            <person name="Dore J."/>
            <person name="Guarner F."/>
            <person name="Hansen T."/>
            <person name="Hildebrand F."/>
            <person name="Kaas R.S."/>
            <person name="Kennedy S."/>
            <person name="Kristiansen K."/>
            <person name="Kultima J.R."/>
            <person name="Leonard P."/>
            <person name="Levenez F."/>
            <person name="Lund O."/>
            <person name="Moumen B."/>
            <person name="Le Paslier D."/>
            <person name="Pons N."/>
            <person name="Pedersen O."/>
            <person name="Prifti E."/>
            <person name="Qin J."/>
            <person name="Raes J."/>
            <person name="Tap J."/>
            <person name="Tims S."/>
            <person name="Ussery D.W."/>
            <person name="Yamada T."/>
            <person name="MetaHit consortium"/>
            <person name="Renault P."/>
            <person name="Sicheritz-Ponten T."/>
            <person name="Bork P."/>
            <person name="Wang J."/>
            <person name="Brunak S."/>
            <person name="Ehrlich S.D."/>
        </authorList>
    </citation>
    <scope>NUCLEOTIDE SEQUENCE [LARGE SCALE GENOMIC DNA]</scope>
</reference>
<sequence>MDIKIFVATHKNYWMPEDDIYTPIHVGRKGKQDIGYIGDDTADNISDRNDGYCELTGFYWIWKNVKADYLGLVHYRRYFTHKGLFCRSIDKKRMDILSRKDWENLLKYTDIVVADKRKYRIETNEEHYLHAHPREQFDVCKAVIQEKCPEYMNGWNIMMNRTWAHMFNMFVMKKEYYHEFCQWWFDVMFEVEKRIDLSTYEEKERRWFIDEMLLDVWLETKGYQYKEINVDFFEKQNWLKKGGLFIKRKIMGK</sequence>
<gene>
    <name evidence="2" type="ORF">BN533_01669</name>
</gene>
<protein>
    <submittedName>
        <fullName evidence="2">Capsular biosynthesis protein</fullName>
    </submittedName>
</protein>
<accession>R6I8W3</accession>
<dbReference type="EMBL" id="CBDS010000087">
    <property type="protein sequence ID" value="CDB46613.1"/>
    <property type="molecule type" value="Genomic_DNA"/>
</dbReference>
<dbReference type="Pfam" id="PF14393">
    <property type="entry name" value="DUF4422"/>
    <property type="match status" value="1"/>
</dbReference>
<feature type="domain" description="DUF4422" evidence="1">
    <location>
        <begin position="4"/>
        <end position="221"/>
    </location>
</feature>
<dbReference type="InterPro" id="IPR025536">
    <property type="entry name" value="DUF4422"/>
</dbReference>
<evidence type="ECO:0000313" key="2">
    <source>
        <dbReference type="EMBL" id="CDB46613.1"/>
    </source>
</evidence>
<dbReference type="STRING" id="1262914.BN533_01669"/>
<organism evidence="2">
    <name type="scientific">Phascolarctobacterium faecium</name>
    <dbReference type="NCBI Taxonomy" id="33025"/>
    <lineage>
        <taxon>Bacteria</taxon>
        <taxon>Bacillati</taxon>
        <taxon>Bacillota</taxon>
        <taxon>Negativicutes</taxon>
        <taxon>Acidaminococcales</taxon>
        <taxon>Acidaminococcaceae</taxon>
        <taxon>Phascolarctobacterium</taxon>
    </lineage>
</organism>
<evidence type="ECO:0000259" key="1">
    <source>
        <dbReference type="Pfam" id="PF14393"/>
    </source>
</evidence>
<name>R6I8W3_9FIRM</name>